<evidence type="ECO:0008006" key="4">
    <source>
        <dbReference type="Google" id="ProtNLM"/>
    </source>
</evidence>
<dbReference type="STRING" id="483937.AMQ84_16745"/>
<sequence>MGQPAAKKGDRILATDTHIVMLPAGPAPVPTPLPHPFTGILDGALSANVKIMGQPAATVDSTATNTPAHVPQGGPFQKPPTNQGKIIAGSASVKINGKMAARHSDPALTCNDPADLPVGKVVAAGTVLIGG</sequence>
<protein>
    <recommendedName>
        <fullName evidence="4">PAAR repeat-containing protein</fullName>
    </recommendedName>
</protein>
<proteinExistence type="predicted"/>
<dbReference type="CDD" id="cd14740">
    <property type="entry name" value="PAAR_4"/>
    <property type="match status" value="1"/>
</dbReference>
<feature type="region of interest" description="Disordered" evidence="1">
    <location>
        <begin position="60"/>
        <end position="83"/>
    </location>
</feature>
<dbReference type="PATRIC" id="fig|1073571.4.peg.4570"/>
<dbReference type="Proteomes" id="UP000033163">
    <property type="component" value="Chromosome I"/>
</dbReference>
<dbReference type="EMBL" id="LN831776">
    <property type="protein sequence ID" value="CQR56673.1"/>
    <property type="molecule type" value="Genomic_DNA"/>
</dbReference>
<dbReference type="KEGG" id="pri:PRIO_4271"/>
<name>A0A0E3WIA0_9BACL</name>
<reference evidence="3" key="1">
    <citation type="submission" date="2015-03" db="EMBL/GenBank/DDBJ databases">
        <authorList>
            <person name="Wibberg D."/>
        </authorList>
    </citation>
    <scope>NUCLEOTIDE SEQUENCE [LARGE SCALE GENOMIC DNA]</scope>
</reference>
<dbReference type="InterPro" id="IPR008727">
    <property type="entry name" value="PAAR_motif"/>
</dbReference>
<dbReference type="HOGENOM" id="CLU_151895_0_0_9"/>
<dbReference type="AlphaFoldDB" id="A0A0E3WIA0"/>
<organism evidence="2 3">
    <name type="scientific">Paenibacillus riograndensis SBR5</name>
    <dbReference type="NCBI Taxonomy" id="1073571"/>
    <lineage>
        <taxon>Bacteria</taxon>
        <taxon>Bacillati</taxon>
        <taxon>Bacillota</taxon>
        <taxon>Bacilli</taxon>
        <taxon>Bacillales</taxon>
        <taxon>Paenibacillaceae</taxon>
        <taxon>Paenibacillus</taxon>
        <taxon>Paenibacillus sonchi group</taxon>
    </lineage>
</organism>
<gene>
    <name evidence="2" type="ORF">PRIO_4271</name>
</gene>
<evidence type="ECO:0000313" key="2">
    <source>
        <dbReference type="EMBL" id="CQR56673.1"/>
    </source>
</evidence>
<dbReference type="RefSeq" id="WP_020433757.1">
    <property type="nucleotide sequence ID" value="NZ_AGBD01001755.1"/>
</dbReference>
<accession>A0A0E3WIA0</accession>
<dbReference type="Gene3D" id="2.60.200.60">
    <property type="match status" value="1"/>
</dbReference>
<dbReference type="Pfam" id="PF05488">
    <property type="entry name" value="PAAR_motif"/>
    <property type="match status" value="1"/>
</dbReference>
<evidence type="ECO:0000256" key="1">
    <source>
        <dbReference type="SAM" id="MobiDB-lite"/>
    </source>
</evidence>
<evidence type="ECO:0000313" key="3">
    <source>
        <dbReference type="Proteomes" id="UP000033163"/>
    </source>
</evidence>